<proteinExistence type="predicted"/>
<dbReference type="InterPro" id="IPR051694">
    <property type="entry name" value="Immunoregulatory_rcpt-like"/>
</dbReference>
<dbReference type="PANTHER" id="PTHR15549:SF30">
    <property type="entry name" value="MID2 DOMAIN-CONTAINING PROTEIN"/>
    <property type="match status" value="1"/>
</dbReference>
<reference evidence="8" key="1">
    <citation type="journal article" date="2020" name="Stud. Mycol.">
        <title>101 Dothideomycetes genomes: a test case for predicting lifestyles and emergence of pathogens.</title>
        <authorList>
            <person name="Haridas S."/>
            <person name="Albert R."/>
            <person name="Binder M."/>
            <person name="Bloem J."/>
            <person name="Labutti K."/>
            <person name="Salamov A."/>
            <person name="Andreopoulos B."/>
            <person name="Baker S."/>
            <person name="Barry K."/>
            <person name="Bills G."/>
            <person name="Bluhm B."/>
            <person name="Cannon C."/>
            <person name="Castanera R."/>
            <person name="Culley D."/>
            <person name="Daum C."/>
            <person name="Ezra D."/>
            <person name="Gonzalez J."/>
            <person name="Henrissat B."/>
            <person name="Kuo A."/>
            <person name="Liang C."/>
            <person name="Lipzen A."/>
            <person name="Lutzoni F."/>
            <person name="Magnuson J."/>
            <person name="Mondo S."/>
            <person name="Nolan M."/>
            <person name="Ohm R."/>
            <person name="Pangilinan J."/>
            <person name="Park H.-J."/>
            <person name="Ramirez L."/>
            <person name="Alfaro M."/>
            <person name="Sun H."/>
            <person name="Tritt A."/>
            <person name="Yoshinaga Y."/>
            <person name="Zwiers L.-H."/>
            <person name="Turgeon B."/>
            <person name="Goodwin S."/>
            <person name="Spatafora J."/>
            <person name="Crous P."/>
            <person name="Grigoriev I."/>
        </authorList>
    </citation>
    <scope>NUCLEOTIDE SEQUENCE</scope>
    <source>
        <strain evidence="8">HMLAC05119</strain>
    </source>
</reference>
<keyword evidence="4 6" id="KW-0472">Membrane</keyword>
<evidence type="ECO:0008006" key="10">
    <source>
        <dbReference type="Google" id="ProtNLM"/>
    </source>
</evidence>
<feature type="signal peptide" evidence="7">
    <location>
        <begin position="1"/>
        <end position="21"/>
    </location>
</feature>
<dbReference type="GO" id="GO:0016020">
    <property type="term" value="C:membrane"/>
    <property type="evidence" value="ECO:0007669"/>
    <property type="project" value="UniProtKB-SubCell"/>
</dbReference>
<protein>
    <recommendedName>
        <fullName evidence="10">Mid2 domain-containing protein</fullName>
    </recommendedName>
</protein>
<feature type="region of interest" description="Disordered" evidence="5">
    <location>
        <begin position="204"/>
        <end position="226"/>
    </location>
</feature>
<keyword evidence="7" id="KW-0732">Signal</keyword>
<evidence type="ECO:0000256" key="2">
    <source>
        <dbReference type="ARBA" id="ARBA00022692"/>
    </source>
</evidence>
<dbReference type="Proteomes" id="UP000800096">
    <property type="component" value="Unassembled WGS sequence"/>
</dbReference>
<keyword evidence="2 6" id="KW-0812">Transmembrane</keyword>
<organism evidence="8 9">
    <name type="scientific">Ampelomyces quisqualis</name>
    <name type="common">Powdery mildew agent</name>
    <dbReference type="NCBI Taxonomy" id="50730"/>
    <lineage>
        <taxon>Eukaryota</taxon>
        <taxon>Fungi</taxon>
        <taxon>Dikarya</taxon>
        <taxon>Ascomycota</taxon>
        <taxon>Pezizomycotina</taxon>
        <taxon>Dothideomycetes</taxon>
        <taxon>Pleosporomycetidae</taxon>
        <taxon>Pleosporales</taxon>
        <taxon>Pleosporineae</taxon>
        <taxon>Phaeosphaeriaceae</taxon>
        <taxon>Ampelomyces</taxon>
    </lineage>
</organism>
<dbReference type="OrthoDB" id="5419608at2759"/>
<evidence type="ECO:0000313" key="9">
    <source>
        <dbReference type="Proteomes" id="UP000800096"/>
    </source>
</evidence>
<evidence type="ECO:0000256" key="6">
    <source>
        <dbReference type="SAM" id="Phobius"/>
    </source>
</evidence>
<feature type="region of interest" description="Disordered" evidence="5">
    <location>
        <begin position="391"/>
        <end position="413"/>
    </location>
</feature>
<feature type="region of interest" description="Disordered" evidence="5">
    <location>
        <begin position="533"/>
        <end position="552"/>
    </location>
</feature>
<evidence type="ECO:0000256" key="1">
    <source>
        <dbReference type="ARBA" id="ARBA00004167"/>
    </source>
</evidence>
<keyword evidence="3 6" id="KW-1133">Transmembrane helix</keyword>
<feature type="region of interest" description="Disordered" evidence="5">
    <location>
        <begin position="107"/>
        <end position="169"/>
    </location>
</feature>
<evidence type="ECO:0000256" key="4">
    <source>
        <dbReference type="ARBA" id="ARBA00023136"/>
    </source>
</evidence>
<evidence type="ECO:0000256" key="7">
    <source>
        <dbReference type="SAM" id="SignalP"/>
    </source>
</evidence>
<feature type="chain" id="PRO_5025419336" description="Mid2 domain-containing protein" evidence="7">
    <location>
        <begin position="22"/>
        <end position="580"/>
    </location>
</feature>
<dbReference type="PANTHER" id="PTHR15549">
    <property type="entry name" value="PAIRED IMMUNOGLOBULIN-LIKE TYPE 2 RECEPTOR"/>
    <property type="match status" value="1"/>
</dbReference>
<feature type="compositionally biased region" description="Polar residues" evidence="5">
    <location>
        <begin position="206"/>
        <end position="217"/>
    </location>
</feature>
<evidence type="ECO:0000256" key="3">
    <source>
        <dbReference type="ARBA" id="ARBA00022989"/>
    </source>
</evidence>
<name>A0A6A5QLZ9_AMPQU</name>
<feature type="transmembrane region" description="Helical" evidence="6">
    <location>
        <begin position="237"/>
        <end position="261"/>
    </location>
</feature>
<evidence type="ECO:0000256" key="5">
    <source>
        <dbReference type="SAM" id="MobiDB-lite"/>
    </source>
</evidence>
<comment type="subcellular location">
    <subcellularLocation>
        <location evidence="1">Membrane</location>
        <topology evidence="1">Single-pass membrane protein</topology>
    </subcellularLocation>
</comment>
<dbReference type="EMBL" id="ML979135">
    <property type="protein sequence ID" value="KAF1916801.1"/>
    <property type="molecule type" value="Genomic_DNA"/>
</dbReference>
<accession>A0A6A5QLZ9</accession>
<feature type="compositionally biased region" description="Polar residues" evidence="5">
    <location>
        <begin position="127"/>
        <end position="169"/>
    </location>
</feature>
<dbReference type="GO" id="GO:0071944">
    <property type="term" value="C:cell periphery"/>
    <property type="evidence" value="ECO:0007669"/>
    <property type="project" value="UniProtKB-ARBA"/>
</dbReference>
<evidence type="ECO:0000313" key="8">
    <source>
        <dbReference type="EMBL" id="KAF1916801.1"/>
    </source>
</evidence>
<sequence length="580" mass="62924">MHSLRGWNWLAVGVLVRSVRAVPAPIITPAPEPGVEAWMKRQVPDAASFAQVLLTAIPLSLRQIAATNAPAVSDILGEEFLDDNRPPWFSSLPWDIQSYLVKQFGPETATIPPPPQTTEAQATPTQSSWEWVQSTDISNPSQEKLSVSHSVPSSGVDSTAPLVSSTTTSSIGTFLTSPSSIASFSSRITTSTSFSAATSSGVYPASASTQSSHTPSTAAEPVSPSVSNEGLTKIQKIGLGVGVPFGILGAAAVLLGCCFCLRRRRNKHAKGSIPPSSPGFIPRFAFQDKLTEHVDHRAPLNPNSSDSSQYHEHMNWEDEGYDLYESTAYDPSSMAAANGLLRSPSTAAIPPMWRHNSQPVMVPALHHTHSSNRARGKRTSHSSLHSVAEITEPDENTESPMLGRQTTPLQRKRRPSMPMVLEIPTVPRAATIKRKPVSGSPKGMSPAAEAASQSLLRPTMRHLDHSGSSSSGFALSTNSLIEAGYEDDSSAPFFPIFQHAPVNPFKHDYAYIEYCGPEYQNGHIDHEDGLYGGNRSLDRYPDPSPPRRSPLKAAADWPLHNISLGHKRNRSPMWDRVYER</sequence>
<dbReference type="AlphaFoldDB" id="A0A6A5QLZ9"/>
<keyword evidence="9" id="KW-1185">Reference proteome</keyword>
<gene>
    <name evidence="8" type="ORF">BDU57DRAFT_595373</name>
</gene>
<feature type="compositionally biased region" description="Low complexity" evidence="5">
    <location>
        <begin position="117"/>
        <end position="126"/>
    </location>
</feature>